<evidence type="ECO:0000259" key="9">
    <source>
        <dbReference type="PROSITE" id="PS50011"/>
    </source>
</evidence>
<dbReference type="InterPro" id="IPR011009">
    <property type="entry name" value="Kinase-like_dom_sf"/>
</dbReference>
<keyword evidence="2" id="KW-0723">Serine/threonine-protein kinase</keyword>
<dbReference type="Gene3D" id="2.60.40.290">
    <property type="match status" value="1"/>
</dbReference>
<keyword evidence="3" id="KW-0808">Transferase</keyword>
<dbReference type="Gene3D" id="3.30.200.20">
    <property type="entry name" value="Phosphorylase Kinase, domain 1"/>
    <property type="match status" value="1"/>
</dbReference>
<evidence type="ECO:0000256" key="4">
    <source>
        <dbReference type="ARBA" id="ARBA00022741"/>
    </source>
</evidence>
<name>A0ABS1VR06_9ACTN</name>
<dbReference type="PANTHER" id="PTHR43289:SF6">
    <property type="entry name" value="SERINE_THREONINE-PROTEIN KINASE NEKL-3"/>
    <property type="match status" value="1"/>
</dbReference>
<feature type="domain" description="Protein kinase" evidence="9">
    <location>
        <begin position="18"/>
        <end position="286"/>
    </location>
</feature>
<proteinExistence type="predicted"/>
<evidence type="ECO:0000313" key="11">
    <source>
        <dbReference type="Proteomes" id="UP000598996"/>
    </source>
</evidence>
<keyword evidence="5 10" id="KW-0418">Kinase</keyword>
<dbReference type="Pfam" id="PF00069">
    <property type="entry name" value="Pkinase"/>
    <property type="match status" value="1"/>
</dbReference>
<feature type="binding site" evidence="7">
    <location>
        <position position="47"/>
    </location>
    <ligand>
        <name>ATP</name>
        <dbReference type="ChEBI" id="CHEBI:30616"/>
    </ligand>
</feature>
<evidence type="ECO:0000256" key="5">
    <source>
        <dbReference type="ARBA" id="ARBA00022777"/>
    </source>
</evidence>
<evidence type="ECO:0000256" key="7">
    <source>
        <dbReference type="PROSITE-ProRule" id="PRU10141"/>
    </source>
</evidence>
<dbReference type="EMBL" id="JAENHO010000006">
    <property type="protein sequence ID" value="MBL7257147.1"/>
    <property type="molecule type" value="Genomic_DNA"/>
</dbReference>
<dbReference type="InterPro" id="IPR017441">
    <property type="entry name" value="Protein_kinase_ATP_BS"/>
</dbReference>
<reference evidence="10 11" key="1">
    <citation type="submission" date="2021-01" db="EMBL/GenBank/DDBJ databases">
        <title>Actinoplanes sp. nov. LDG1-01 isolated from lichen.</title>
        <authorList>
            <person name="Saeng-In P."/>
            <person name="Phongsopitanun W."/>
            <person name="Kanchanasin P."/>
            <person name="Yuki M."/>
            <person name="Kudo T."/>
            <person name="Ohkuma M."/>
            <person name="Tanasupawat S."/>
        </authorList>
    </citation>
    <scope>NUCLEOTIDE SEQUENCE [LARGE SCALE GENOMIC DNA]</scope>
    <source>
        <strain evidence="10 11">LDG1-01</strain>
    </source>
</reference>
<evidence type="ECO:0000256" key="6">
    <source>
        <dbReference type="ARBA" id="ARBA00022840"/>
    </source>
</evidence>
<evidence type="ECO:0000256" key="3">
    <source>
        <dbReference type="ARBA" id="ARBA00022679"/>
    </source>
</evidence>
<dbReference type="InterPro" id="IPR012291">
    <property type="entry name" value="CBM2_carb-bd_dom_sf"/>
</dbReference>
<dbReference type="SUPFAM" id="SSF56112">
    <property type="entry name" value="Protein kinase-like (PK-like)"/>
    <property type="match status" value="1"/>
</dbReference>
<keyword evidence="11" id="KW-1185">Reference proteome</keyword>
<dbReference type="RefSeq" id="WP_202993735.1">
    <property type="nucleotide sequence ID" value="NZ_JAENHO010000006.1"/>
</dbReference>
<sequence length="609" mass="64458">MGRTERKGQIGSLRIGRYRLVEKLGTGGMSEVWRAHDETLGRPVAVKVLSPRLAGDQMFRDRMRQEALAAARLAHPHITGIFDFGESPLDERFSLPYVVMELNDGESVASRLARQGPLPWRQAVTVAVEVASALATAHARGVVHRDVTPANVMLTGGGAKVVDFGISAIVGQCDAAPDGSLLGTPAYLAPERLGGSQVSTTADVYALGLLLYRSLSGRLPWPAETTSEALRAHLYADPEPLPSIAGMPESVADLCLRCLTKDPADRPTAADVARDLAVIVGVQPIIPPVTERAADAPEPVRGAAYPPAVVPRRRPGLGRVLLAYLGLPGGTPGPRPATRMLRLRAGLKIGAALRLGKVRPLGGGLFEGGRMGGGMLTGDALGFLRGRHRVQTALMTLALVATAGISWATTRDTPDVQEAQAAGSGVVAAGPSDDGGCAVRYQLRRDSGRDYEAQLTVATTEELAQSSWRVQFLYPGSQQLTGPSKAVTQKGRKVTAKGHGKLKSFTLRGEYRDYNPLPLTFAVDGVKCRAEVLANMPVSRHERKNPALPGTAEISEPRHNRPSLQHGAGAERGARKNGTPQKRVGSPTKSPGPTPTTKATGETGFSLAM</sequence>
<dbReference type="PROSITE" id="PS00107">
    <property type="entry name" value="PROTEIN_KINASE_ATP"/>
    <property type="match status" value="1"/>
</dbReference>
<evidence type="ECO:0000256" key="2">
    <source>
        <dbReference type="ARBA" id="ARBA00022527"/>
    </source>
</evidence>
<evidence type="ECO:0000256" key="8">
    <source>
        <dbReference type="SAM" id="MobiDB-lite"/>
    </source>
</evidence>
<evidence type="ECO:0000256" key="1">
    <source>
        <dbReference type="ARBA" id="ARBA00012513"/>
    </source>
</evidence>
<protein>
    <recommendedName>
        <fullName evidence="1">non-specific serine/threonine protein kinase</fullName>
        <ecNumber evidence="1">2.7.11.1</ecNumber>
    </recommendedName>
</protein>
<dbReference type="GO" id="GO:0016301">
    <property type="term" value="F:kinase activity"/>
    <property type="evidence" value="ECO:0007669"/>
    <property type="project" value="UniProtKB-KW"/>
</dbReference>
<dbReference type="InterPro" id="IPR008266">
    <property type="entry name" value="Tyr_kinase_AS"/>
</dbReference>
<comment type="caution">
    <text evidence="10">The sequence shown here is derived from an EMBL/GenBank/DDBJ whole genome shotgun (WGS) entry which is preliminary data.</text>
</comment>
<dbReference type="PROSITE" id="PS00109">
    <property type="entry name" value="PROTEIN_KINASE_TYR"/>
    <property type="match status" value="1"/>
</dbReference>
<dbReference type="SUPFAM" id="SSF49384">
    <property type="entry name" value="Carbohydrate-binding domain"/>
    <property type="match status" value="1"/>
</dbReference>
<dbReference type="PROSITE" id="PS50011">
    <property type="entry name" value="PROTEIN_KINASE_DOM"/>
    <property type="match status" value="1"/>
</dbReference>
<feature type="compositionally biased region" description="Low complexity" evidence="8">
    <location>
        <begin position="585"/>
        <end position="609"/>
    </location>
</feature>
<organism evidence="10 11">
    <name type="scientific">Paractinoplanes lichenicola</name>
    <dbReference type="NCBI Taxonomy" id="2802976"/>
    <lineage>
        <taxon>Bacteria</taxon>
        <taxon>Bacillati</taxon>
        <taxon>Actinomycetota</taxon>
        <taxon>Actinomycetes</taxon>
        <taxon>Micromonosporales</taxon>
        <taxon>Micromonosporaceae</taxon>
        <taxon>Paractinoplanes</taxon>
    </lineage>
</organism>
<accession>A0ABS1VR06</accession>
<dbReference type="EC" id="2.7.11.1" evidence="1"/>
<dbReference type="CDD" id="cd14014">
    <property type="entry name" value="STKc_PknB_like"/>
    <property type="match status" value="1"/>
</dbReference>
<keyword evidence="4 7" id="KW-0547">Nucleotide-binding</keyword>
<keyword evidence="6 7" id="KW-0067">ATP-binding</keyword>
<evidence type="ECO:0000313" key="10">
    <source>
        <dbReference type="EMBL" id="MBL7257147.1"/>
    </source>
</evidence>
<dbReference type="InterPro" id="IPR008965">
    <property type="entry name" value="CBM2/CBM3_carb-bd_dom_sf"/>
</dbReference>
<feature type="region of interest" description="Disordered" evidence="8">
    <location>
        <begin position="540"/>
        <end position="609"/>
    </location>
</feature>
<dbReference type="PANTHER" id="PTHR43289">
    <property type="entry name" value="MITOGEN-ACTIVATED PROTEIN KINASE KINASE KINASE 20-RELATED"/>
    <property type="match status" value="1"/>
</dbReference>
<dbReference type="Gene3D" id="1.10.510.10">
    <property type="entry name" value="Transferase(Phosphotransferase) domain 1"/>
    <property type="match status" value="1"/>
</dbReference>
<gene>
    <name evidence="10" type="ORF">JKJ07_22890</name>
</gene>
<dbReference type="Proteomes" id="UP000598996">
    <property type="component" value="Unassembled WGS sequence"/>
</dbReference>
<dbReference type="InterPro" id="IPR000719">
    <property type="entry name" value="Prot_kinase_dom"/>
</dbReference>